<gene>
    <name evidence="7" type="ORF">C5613_18175</name>
</gene>
<dbReference type="InterPro" id="IPR009057">
    <property type="entry name" value="Homeodomain-like_sf"/>
</dbReference>
<dbReference type="InterPro" id="IPR023772">
    <property type="entry name" value="DNA-bd_HTH_TetR-type_CS"/>
</dbReference>
<dbReference type="GO" id="GO:0000976">
    <property type="term" value="F:transcription cis-regulatory region binding"/>
    <property type="evidence" value="ECO:0007669"/>
    <property type="project" value="TreeGrafter"/>
</dbReference>
<evidence type="ECO:0000256" key="3">
    <source>
        <dbReference type="ARBA" id="ARBA00023163"/>
    </source>
</evidence>
<sequence>MLLIHESERKFRVAAKLAPEPLGLRERKKHDSLARMRAAARALMWDRGYDDVTTKEIAAHADVGEATLFRYFPSKLDLFLVVYGEEFEKVIDACSKNDAKYDGIKTADANEYVTRILASYRRFAELYVLYPDLAYTFVKESFGSHSDVGQSGLAHADRWFELLEAIVRQAQSARAFAPVDPATVVQNCHALYVHEVLRSHARGLPSADMPERLLHRLEALLCPLQILPKNQWLKQLATIQPGSTEPSTRRHARRTATGR</sequence>
<keyword evidence="1" id="KW-0805">Transcription regulation</keyword>
<dbReference type="PANTHER" id="PTHR30055:SF234">
    <property type="entry name" value="HTH-TYPE TRANSCRIPTIONAL REGULATOR BETI"/>
    <property type="match status" value="1"/>
</dbReference>
<evidence type="ECO:0000313" key="8">
    <source>
        <dbReference type="Proteomes" id="UP000239290"/>
    </source>
</evidence>
<protein>
    <recommendedName>
        <fullName evidence="6">HTH tetR-type domain-containing protein</fullName>
    </recommendedName>
</protein>
<dbReference type="Pfam" id="PF00440">
    <property type="entry name" value="TetR_N"/>
    <property type="match status" value="1"/>
</dbReference>
<feature type="region of interest" description="Disordered" evidence="5">
    <location>
        <begin position="239"/>
        <end position="259"/>
    </location>
</feature>
<comment type="caution">
    <text evidence="7">The sequence shown here is derived from an EMBL/GenBank/DDBJ whole genome shotgun (WGS) entry which is preliminary data.</text>
</comment>
<keyword evidence="3" id="KW-0804">Transcription</keyword>
<evidence type="ECO:0000256" key="5">
    <source>
        <dbReference type="SAM" id="MobiDB-lite"/>
    </source>
</evidence>
<dbReference type="InterPro" id="IPR001647">
    <property type="entry name" value="HTH_TetR"/>
</dbReference>
<dbReference type="SUPFAM" id="SSF46689">
    <property type="entry name" value="Homeodomain-like"/>
    <property type="match status" value="1"/>
</dbReference>
<dbReference type="EMBL" id="PUIO01000020">
    <property type="protein sequence ID" value="PQP23485.1"/>
    <property type="molecule type" value="Genomic_DNA"/>
</dbReference>
<evidence type="ECO:0000256" key="1">
    <source>
        <dbReference type="ARBA" id="ARBA00023015"/>
    </source>
</evidence>
<proteinExistence type="predicted"/>
<evidence type="ECO:0000256" key="2">
    <source>
        <dbReference type="ARBA" id="ARBA00023125"/>
    </source>
</evidence>
<accession>A0A2S8J906</accession>
<organism evidence="7 8">
    <name type="scientific">Rhodococcus opacus</name>
    <name type="common">Nocardia opaca</name>
    <dbReference type="NCBI Taxonomy" id="37919"/>
    <lineage>
        <taxon>Bacteria</taxon>
        <taxon>Bacillati</taxon>
        <taxon>Actinomycetota</taxon>
        <taxon>Actinomycetes</taxon>
        <taxon>Mycobacteriales</taxon>
        <taxon>Nocardiaceae</taxon>
        <taxon>Rhodococcus</taxon>
    </lineage>
</organism>
<feature type="domain" description="HTH tetR-type" evidence="6">
    <location>
        <begin position="30"/>
        <end position="90"/>
    </location>
</feature>
<evidence type="ECO:0000259" key="6">
    <source>
        <dbReference type="PROSITE" id="PS50977"/>
    </source>
</evidence>
<dbReference type="InterPro" id="IPR050109">
    <property type="entry name" value="HTH-type_TetR-like_transc_reg"/>
</dbReference>
<dbReference type="PRINTS" id="PR00455">
    <property type="entry name" value="HTHTETR"/>
</dbReference>
<evidence type="ECO:0000256" key="4">
    <source>
        <dbReference type="PROSITE-ProRule" id="PRU00335"/>
    </source>
</evidence>
<reference evidence="8" key="1">
    <citation type="submission" date="2018-02" db="EMBL/GenBank/DDBJ databases">
        <title>Draft genome sequencing of Rhodococcus opacus KU647198.</title>
        <authorList>
            <person name="Zheng B.-X."/>
        </authorList>
    </citation>
    <scope>NUCLEOTIDE SEQUENCE [LARGE SCALE GENOMIC DNA]</scope>
    <source>
        <strain evidence="8">04-OD7</strain>
    </source>
</reference>
<feature type="compositionally biased region" description="Basic residues" evidence="5">
    <location>
        <begin position="249"/>
        <end position="259"/>
    </location>
</feature>
<evidence type="ECO:0000313" key="7">
    <source>
        <dbReference type="EMBL" id="PQP23485.1"/>
    </source>
</evidence>
<dbReference type="Gene3D" id="1.10.357.10">
    <property type="entry name" value="Tetracycline Repressor, domain 2"/>
    <property type="match status" value="1"/>
</dbReference>
<keyword evidence="2 4" id="KW-0238">DNA-binding</keyword>
<name>A0A2S8J906_RHOOP</name>
<dbReference type="PANTHER" id="PTHR30055">
    <property type="entry name" value="HTH-TYPE TRANSCRIPTIONAL REGULATOR RUTR"/>
    <property type="match status" value="1"/>
</dbReference>
<dbReference type="AlphaFoldDB" id="A0A2S8J906"/>
<dbReference type="PROSITE" id="PS50977">
    <property type="entry name" value="HTH_TETR_2"/>
    <property type="match status" value="1"/>
</dbReference>
<dbReference type="GO" id="GO:0003700">
    <property type="term" value="F:DNA-binding transcription factor activity"/>
    <property type="evidence" value="ECO:0007669"/>
    <property type="project" value="TreeGrafter"/>
</dbReference>
<dbReference type="PROSITE" id="PS01081">
    <property type="entry name" value="HTH_TETR_1"/>
    <property type="match status" value="1"/>
</dbReference>
<feature type="DNA-binding region" description="H-T-H motif" evidence="4">
    <location>
        <begin position="53"/>
        <end position="72"/>
    </location>
</feature>
<dbReference type="Proteomes" id="UP000239290">
    <property type="component" value="Unassembled WGS sequence"/>
</dbReference>